<dbReference type="InterPro" id="IPR038717">
    <property type="entry name" value="Tc1-like_DDE_dom"/>
</dbReference>
<evidence type="ECO:0000313" key="6">
    <source>
        <dbReference type="EMBL" id="WNZ45248.1"/>
    </source>
</evidence>
<dbReference type="NCBIfam" id="NF033545">
    <property type="entry name" value="transpos_IS630"/>
    <property type="match status" value="1"/>
</dbReference>
<dbReference type="EMBL" id="CP130144">
    <property type="protein sequence ID" value="WNZ45226.1"/>
    <property type="molecule type" value="Genomic_DNA"/>
</dbReference>
<evidence type="ECO:0000313" key="7">
    <source>
        <dbReference type="EMBL" id="WNZ46835.1"/>
    </source>
</evidence>
<dbReference type="EMBL" id="CP130144">
    <property type="protein sequence ID" value="WNZ46835.1"/>
    <property type="molecule type" value="Genomic_DNA"/>
</dbReference>
<dbReference type="EMBL" id="CP130144">
    <property type="protein sequence ID" value="WNZ48679.1"/>
    <property type="molecule type" value="Genomic_DNA"/>
</dbReference>
<dbReference type="EMBL" id="CP130144">
    <property type="protein sequence ID" value="WNZ48263.1"/>
    <property type="molecule type" value="Genomic_DNA"/>
</dbReference>
<dbReference type="EMBL" id="CP130144">
    <property type="protein sequence ID" value="WNZ43715.1"/>
    <property type="molecule type" value="Genomic_DNA"/>
</dbReference>
<evidence type="ECO:0000313" key="10">
    <source>
        <dbReference type="EMBL" id="WNZ48679.1"/>
    </source>
</evidence>
<feature type="domain" description="Tc1-like transposase DDE" evidence="1">
    <location>
        <begin position="179"/>
        <end position="330"/>
    </location>
</feature>
<dbReference type="InterPro" id="IPR047655">
    <property type="entry name" value="Transpos_IS630-like"/>
</dbReference>
<dbReference type="Pfam" id="PF13358">
    <property type="entry name" value="DDE_3"/>
    <property type="match status" value="1"/>
</dbReference>
<dbReference type="InterPro" id="IPR009057">
    <property type="entry name" value="Homeodomain-like_sf"/>
</dbReference>
<name>A0AA97ATV1_LEPBY</name>
<evidence type="ECO:0000313" key="8">
    <source>
        <dbReference type="EMBL" id="WNZ47669.1"/>
    </source>
</evidence>
<dbReference type="Pfam" id="PF13565">
    <property type="entry name" value="HTH_32"/>
    <property type="match status" value="1"/>
</dbReference>
<accession>A0AA97ATV1</accession>
<evidence type="ECO:0000313" key="11">
    <source>
        <dbReference type="EMBL" id="WNZ48954.1"/>
    </source>
</evidence>
<dbReference type="SUPFAM" id="SSF46689">
    <property type="entry name" value="Homeodomain-like"/>
    <property type="match status" value="1"/>
</dbReference>
<sequence>MPKHQVQLTDEQRQRLVDITSKGKTAVRTFKRSQILLLSEQGYKDQIIAERVGVSIATVERTRQKFVQQGLDAAITEKPRPGQPSKLDGKTEAFLIATACSDAPEGRAKWTMQLLADRLVALNKVDSISDETVRRIPEKNKLKPWLKQQWCIAEVGADFVWRMEDVLELYEQPYDEQCPVVCVDERPCQLLADQQPSIPAEPGKPEREDFQYERNGTCNLFVAFQHHMGWRHVEVTERRTNADFAHWLKRLVDEWFPTATKIRLVLDNLNIHSPASLYQTFEAQEARRILEKLEWHYTPKHGSWLNMVEIELSILVRQCLDRRLPDLETLSREVQAWEQQRNAQKATIDWQFTSIDARTKLKRLYPAISPS</sequence>
<evidence type="ECO:0000313" key="3">
    <source>
        <dbReference type="EMBL" id="WNZ43715.1"/>
    </source>
</evidence>
<evidence type="ECO:0000259" key="1">
    <source>
        <dbReference type="Pfam" id="PF13358"/>
    </source>
</evidence>
<gene>
    <name evidence="7" type="ORF">Q2T42_03145</name>
    <name evidence="8" type="ORF">Q2T42_07465</name>
    <name evidence="9" type="ORF">Q2T42_10520</name>
    <name evidence="10" type="ORF">Q2T42_12660</name>
    <name evidence="11" type="ORF">Q2T42_14100</name>
    <name evidence="2" type="ORF">Q2T42_16210</name>
    <name evidence="3" type="ORF">Q2T42_17880</name>
    <name evidence="4" type="ORF">Q2T42_24200</name>
    <name evidence="5" type="ORF">Q2T42_25905</name>
    <name evidence="6" type="ORF">Q2T42_26015</name>
</gene>
<evidence type="ECO:0000313" key="9">
    <source>
        <dbReference type="EMBL" id="WNZ48263.1"/>
    </source>
</evidence>
<dbReference type="EMBL" id="CP130144">
    <property type="protein sequence ID" value="WNZ47669.1"/>
    <property type="molecule type" value="Genomic_DNA"/>
</dbReference>
<evidence type="ECO:0000313" key="4">
    <source>
        <dbReference type="EMBL" id="WNZ44901.1"/>
    </source>
</evidence>
<reference evidence="11" key="1">
    <citation type="journal article" date="2023" name="Plants (Basel)">
        <title>Genomic Analysis of Leptolyngbya boryana CZ1 Reveals Efficient Carbon Fixation Modules.</title>
        <authorList>
            <person name="Bai X."/>
            <person name="Wang H."/>
            <person name="Cheng W."/>
            <person name="Wang J."/>
            <person name="Ma M."/>
            <person name="Hu H."/>
            <person name="Song Z."/>
            <person name="Ma H."/>
            <person name="Fan Y."/>
            <person name="Du C."/>
            <person name="Xu J."/>
        </authorList>
    </citation>
    <scope>NUCLEOTIDE SEQUENCE</scope>
    <source>
        <strain evidence="11">CZ1</strain>
    </source>
</reference>
<organism evidence="11">
    <name type="scientific">Leptolyngbya boryana CZ1</name>
    <dbReference type="NCBI Taxonomy" id="3060204"/>
    <lineage>
        <taxon>Bacteria</taxon>
        <taxon>Bacillati</taxon>
        <taxon>Cyanobacteriota</taxon>
        <taxon>Cyanophyceae</taxon>
        <taxon>Leptolyngbyales</taxon>
        <taxon>Leptolyngbyaceae</taxon>
        <taxon>Leptolyngbya group</taxon>
        <taxon>Leptolyngbya</taxon>
    </lineage>
</organism>
<proteinExistence type="predicted"/>
<dbReference type="AlphaFoldDB" id="A0AA97ATV1"/>
<dbReference type="EMBL" id="CP130144">
    <property type="protein sequence ID" value="WNZ44901.1"/>
    <property type="molecule type" value="Genomic_DNA"/>
</dbReference>
<dbReference type="RefSeq" id="WP_316425704.1">
    <property type="nucleotide sequence ID" value="NZ_CP130144.1"/>
</dbReference>
<evidence type="ECO:0000313" key="2">
    <source>
        <dbReference type="EMBL" id="WNZ43393.1"/>
    </source>
</evidence>
<evidence type="ECO:0000313" key="5">
    <source>
        <dbReference type="EMBL" id="WNZ45226.1"/>
    </source>
</evidence>
<dbReference type="EMBL" id="CP130144">
    <property type="protein sequence ID" value="WNZ48954.1"/>
    <property type="molecule type" value="Genomic_DNA"/>
</dbReference>
<dbReference type="EMBL" id="CP130144">
    <property type="protein sequence ID" value="WNZ45248.1"/>
    <property type="molecule type" value="Genomic_DNA"/>
</dbReference>
<dbReference type="EMBL" id="CP130144">
    <property type="protein sequence ID" value="WNZ43393.1"/>
    <property type="molecule type" value="Genomic_DNA"/>
</dbReference>
<reference evidence="11" key="2">
    <citation type="submission" date="2023-07" db="EMBL/GenBank/DDBJ databases">
        <authorList>
            <person name="Bai X.-H."/>
            <person name="Wang H.-H."/>
            <person name="Wang J."/>
            <person name="Ma M.-Y."/>
            <person name="Hu H.-H."/>
            <person name="Song Z.-L."/>
            <person name="Ma H.-G."/>
            <person name="Fan Y."/>
            <person name="Du C.-Y."/>
            <person name="Xu J.-C."/>
        </authorList>
    </citation>
    <scope>NUCLEOTIDE SEQUENCE</scope>
    <source>
        <strain evidence="11">CZ1</strain>
    </source>
</reference>
<protein>
    <submittedName>
        <fullName evidence="11">IS630 family transposase</fullName>
    </submittedName>
</protein>